<dbReference type="GO" id="GO:0005886">
    <property type="term" value="C:plasma membrane"/>
    <property type="evidence" value="ECO:0007669"/>
    <property type="project" value="TreeGrafter"/>
</dbReference>
<evidence type="ECO:0000256" key="5">
    <source>
        <dbReference type="SAM" id="MobiDB-lite"/>
    </source>
</evidence>
<dbReference type="SMART" id="SM00365">
    <property type="entry name" value="LRR_SD22"/>
    <property type="match status" value="7"/>
</dbReference>
<dbReference type="InterPro" id="IPR032675">
    <property type="entry name" value="LRR_dom_sf"/>
</dbReference>
<keyword evidence="1" id="KW-0433">Leucine-rich repeat</keyword>
<dbReference type="InterPro" id="IPR001611">
    <property type="entry name" value="Leu-rich_rpt"/>
</dbReference>
<dbReference type="FunFam" id="3.80.10.10:FF:000770">
    <property type="entry name" value="Uncharacterized protein"/>
    <property type="match status" value="1"/>
</dbReference>
<dbReference type="Pfam" id="PF13855">
    <property type="entry name" value="LRR_8"/>
    <property type="match status" value="3"/>
</dbReference>
<dbReference type="Gene3D" id="3.80.10.10">
    <property type="entry name" value="Ribonuclease Inhibitor"/>
    <property type="match status" value="3"/>
</dbReference>
<organism evidence="8 9">
    <name type="scientific">Bursaphelenchus okinawaensis</name>
    <dbReference type="NCBI Taxonomy" id="465554"/>
    <lineage>
        <taxon>Eukaryota</taxon>
        <taxon>Metazoa</taxon>
        <taxon>Ecdysozoa</taxon>
        <taxon>Nematoda</taxon>
        <taxon>Chromadorea</taxon>
        <taxon>Rhabditida</taxon>
        <taxon>Tylenchina</taxon>
        <taxon>Tylenchomorpha</taxon>
        <taxon>Aphelenchoidea</taxon>
        <taxon>Aphelenchoididae</taxon>
        <taxon>Bursaphelenchus</taxon>
    </lineage>
</organism>
<keyword evidence="6" id="KW-0472">Membrane</keyword>
<dbReference type="PANTHER" id="PTHR24369:SF210">
    <property type="entry name" value="CHAOPTIN-RELATED"/>
    <property type="match status" value="1"/>
</dbReference>
<evidence type="ECO:0000256" key="2">
    <source>
        <dbReference type="ARBA" id="ARBA00022729"/>
    </source>
</evidence>
<evidence type="ECO:0000256" key="7">
    <source>
        <dbReference type="SAM" id="SignalP"/>
    </source>
</evidence>
<feature type="chain" id="PRO_5036220755" description="LRRCT domain-containing protein" evidence="7">
    <location>
        <begin position="22"/>
        <end position="601"/>
    </location>
</feature>
<keyword evidence="2 7" id="KW-0732">Signal</keyword>
<comment type="caution">
    <text evidence="8">The sequence shown here is derived from an EMBL/GenBank/DDBJ whole genome shotgun (WGS) entry which is preliminary data.</text>
</comment>
<dbReference type="InterPro" id="IPR003591">
    <property type="entry name" value="Leu-rich_rpt_typical-subtyp"/>
</dbReference>
<dbReference type="PROSITE" id="PS51450">
    <property type="entry name" value="LRR"/>
    <property type="match status" value="6"/>
</dbReference>
<dbReference type="SUPFAM" id="SSF52058">
    <property type="entry name" value="L domain-like"/>
    <property type="match status" value="1"/>
</dbReference>
<dbReference type="PRINTS" id="PR00019">
    <property type="entry name" value="LEURICHRPT"/>
</dbReference>
<evidence type="ECO:0000256" key="3">
    <source>
        <dbReference type="ARBA" id="ARBA00022737"/>
    </source>
</evidence>
<dbReference type="OrthoDB" id="1055097at2759"/>
<dbReference type="Proteomes" id="UP000614601">
    <property type="component" value="Unassembled WGS sequence"/>
</dbReference>
<feature type="compositionally biased region" description="Pro residues" evidence="5">
    <location>
        <begin position="577"/>
        <end position="591"/>
    </location>
</feature>
<evidence type="ECO:0000256" key="4">
    <source>
        <dbReference type="ARBA" id="ARBA00023180"/>
    </source>
</evidence>
<feature type="region of interest" description="Disordered" evidence="5">
    <location>
        <begin position="570"/>
        <end position="601"/>
    </location>
</feature>
<dbReference type="PANTHER" id="PTHR24369">
    <property type="entry name" value="ANTIGEN BSP, PUTATIVE-RELATED"/>
    <property type="match status" value="1"/>
</dbReference>
<dbReference type="EMBL" id="CAJFDH010000001">
    <property type="protein sequence ID" value="CAD5206349.1"/>
    <property type="molecule type" value="Genomic_DNA"/>
</dbReference>
<name>A0A811JSX9_9BILA</name>
<gene>
    <name evidence="8" type="ORF">BOKJ2_LOCUS1033</name>
</gene>
<keyword evidence="6" id="KW-1133">Transmembrane helix</keyword>
<dbReference type="SMART" id="SM00369">
    <property type="entry name" value="LRR_TYP"/>
    <property type="match status" value="11"/>
</dbReference>
<keyword evidence="9" id="KW-1185">Reference proteome</keyword>
<dbReference type="Proteomes" id="UP000783686">
    <property type="component" value="Unassembled WGS sequence"/>
</dbReference>
<keyword evidence="3" id="KW-0677">Repeat</keyword>
<evidence type="ECO:0000313" key="8">
    <source>
        <dbReference type="EMBL" id="CAD5206349.1"/>
    </source>
</evidence>
<keyword evidence="4" id="KW-0325">Glycoprotein</keyword>
<evidence type="ECO:0000313" key="9">
    <source>
        <dbReference type="Proteomes" id="UP000614601"/>
    </source>
</evidence>
<dbReference type="Pfam" id="PF00560">
    <property type="entry name" value="LRR_1"/>
    <property type="match status" value="1"/>
</dbReference>
<evidence type="ECO:0000256" key="6">
    <source>
        <dbReference type="SAM" id="Phobius"/>
    </source>
</evidence>
<keyword evidence="6" id="KW-0812">Transmembrane</keyword>
<proteinExistence type="predicted"/>
<protein>
    <recommendedName>
        <fullName evidence="10">LRRCT domain-containing protein</fullName>
    </recommendedName>
</protein>
<evidence type="ECO:0000256" key="1">
    <source>
        <dbReference type="ARBA" id="ARBA00022614"/>
    </source>
</evidence>
<evidence type="ECO:0008006" key="10">
    <source>
        <dbReference type="Google" id="ProtNLM"/>
    </source>
</evidence>
<sequence length="601" mass="66915">MPKGYGLLLVWLMHILPFIRTSCPPGCVCHDDNKDVACRNVNLGSIPMFLNPELRRLHLIDCAVTEPDAMTLRIYEDLEELDLSGNNISKLDNEAFDQLQNLRTLRLSRNRLSDLDRTLFAGLVKLETLDLSQNVIKSLQPQVFVHIQELRHLNLSKNELLELDSMVFAGLEHVKTLDLSFNKLKKVSPSLFLDLTQIETLNLSHNQLEKISYGVFSSQNQLVILELAWNRLRNMEMGAFTGLRQLKSLDLSANKLTSAPREQWPYVPALEELSLSNNPMNALESLDFLELATLKSLTITHMNSLTQIKDDAFHGLCALNSLTISGCRQLHLISPTAISNCSKLQILNLSGNGIKHWNVDVLNLSRLSAVDLSTNPWYCNCSWTGVLRNLISRHNSPNMARCDGPEQMAGMGLDKAVLDCQNTLLTLARQNLNNLPVLSILIGALLLVTVLLVTVCVKMMCCSKKAKSTPKNSRMPLYGGSSSFSGSIIYDKPESISDLMDNTMNNMNTGTCQRYVSALPQGRPDLINYPATDYYSSLVLLPNKCHNCAYTSTYASPYATNAFPHSLSRSRLRPPSFVAPPPPPSCPPPPLSTYHRNGVPL</sequence>
<dbReference type="EMBL" id="CAJFCW020000001">
    <property type="protein sequence ID" value="CAG9081416.1"/>
    <property type="molecule type" value="Genomic_DNA"/>
</dbReference>
<feature type="signal peptide" evidence="7">
    <location>
        <begin position="1"/>
        <end position="21"/>
    </location>
</feature>
<dbReference type="AlphaFoldDB" id="A0A811JSX9"/>
<accession>A0A811JSX9</accession>
<feature type="transmembrane region" description="Helical" evidence="6">
    <location>
        <begin position="435"/>
        <end position="457"/>
    </location>
</feature>
<dbReference type="InterPro" id="IPR050541">
    <property type="entry name" value="LRR_TM_domain-containing"/>
</dbReference>
<reference evidence="8" key="1">
    <citation type="submission" date="2020-09" db="EMBL/GenBank/DDBJ databases">
        <authorList>
            <person name="Kikuchi T."/>
        </authorList>
    </citation>
    <scope>NUCLEOTIDE SEQUENCE</scope>
    <source>
        <strain evidence="8">SH1</strain>
    </source>
</reference>